<dbReference type="KEGG" id="lve:103069511"/>
<dbReference type="Pfam" id="PF00642">
    <property type="entry name" value="zf-CCCH"/>
    <property type="match status" value="1"/>
</dbReference>
<dbReference type="Pfam" id="PF10469">
    <property type="entry name" value="AKAP7_NLS"/>
    <property type="match status" value="1"/>
</dbReference>
<feature type="domain" description="C3H1-type" evidence="3">
    <location>
        <begin position="18"/>
        <end position="45"/>
    </location>
</feature>
<evidence type="ECO:0000256" key="1">
    <source>
        <dbReference type="PROSITE-ProRule" id="PRU00723"/>
    </source>
</evidence>
<dbReference type="RefSeq" id="XP_007468114.1">
    <property type="nucleotide sequence ID" value="XM_007468052.1"/>
</dbReference>
<keyword evidence="4" id="KW-1185">Reference proteome</keyword>
<dbReference type="CTD" id="94059"/>
<accession>A0A340Y8I9</accession>
<protein>
    <submittedName>
        <fullName evidence="5">Leukocyte receptor cluster member 9</fullName>
    </submittedName>
</protein>
<reference evidence="5" key="1">
    <citation type="submission" date="2025-08" db="UniProtKB">
        <authorList>
            <consortium name="RefSeq"/>
        </authorList>
    </citation>
    <scope>IDENTIFICATION</scope>
</reference>
<dbReference type="PROSITE" id="PS50103">
    <property type="entry name" value="ZF_C3H1"/>
    <property type="match status" value="1"/>
</dbReference>
<evidence type="ECO:0000259" key="3">
    <source>
        <dbReference type="PROSITE" id="PS50103"/>
    </source>
</evidence>
<dbReference type="InterPro" id="IPR009097">
    <property type="entry name" value="Cyclic_Pdiesterase"/>
</dbReference>
<keyword evidence="1" id="KW-0479">Metal-binding</keyword>
<dbReference type="Proteomes" id="UP000265300">
    <property type="component" value="Unplaced"/>
</dbReference>
<evidence type="ECO:0000313" key="5">
    <source>
        <dbReference type="RefSeq" id="XP_007468114.1"/>
    </source>
</evidence>
<dbReference type="GO" id="GO:0008270">
    <property type="term" value="F:zinc ion binding"/>
    <property type="evidence" value="ECO:0007669"/>
    <property type="project" value="UniProtKB-KW"/>
</dbReference>
<proteinExistence type="predicted"/>
<evidence type="ECO:0000313" key="4">
    <source>
        <dbReference type="Proteomes" id="UP000265300"/>
    </source>
</evidence>
<feature type="compositionally biased region" description="Basic and acidic residues" evidence="2">
    <location>
        <begin position="170"/>
        <end position="200"/>
    </location>
</feature>
<organism evidence="4 5">
    <name type="scientific">Lipotes vexillifer</name>
    <name type="common">Yangtze river dolphin</name>
    <dbReference type="NCBI Taxonomy" id="118797"/>
    <lineage>
        <taxon>Eukaryota</taxon>
        <taxon>Metazoa</taxon>
        <taxon>Chordata</taxon>
        <taxon>Craniata</taxon>
        <taxon>Vertebrata</taxon>
        <taxon>Euteleostomi</taxon>
        <taxon>Mammalia</taxon>
        <taxon>Eutheria</taxon>
        <taxon>Laurasiatheria</taxon>
        <taxon>Artiodactyla</taxon>
        <taxon>Whippomorpha</taxon>
        <taxon>Cetacea</taxon>
        <taxon>Odontoceti</taxon>
        <taxon>Lipotidae</taxon>
        <taxon>Lipotes</taxon>
    </lineage>
</organism>
<evidence type="ECO:0000256" key="2">
    <source>
        <dbReference type="SAM" id="MobiDB-lite"/>
    </source>
</evidence>
<dbReference type="GeneID" id="103069511"/>
<dbReference type="PANTHER" id="PTHR46729:SF1">
    <property type="entry name" value="LEUKOCYTE RECEPTOR CLUSTER MEMBER 9"/>
    <property type="match status" value="1"/>
</dbReference>
<sequence length="618" mass="63273">MAAAGGPEPPVGPPGAEPAPPPACRFFLEGRCRFGARCRQPHPGARAPAPPPQPRSEPEAEAKAKKPPLRTAAAVIQRIRWDPRLDPADFSVGYVDRFLGAREKPFLAFCWDEPLAALGPGVLAVPQHRVRYFRFRGRLVWDRASRTDLVFGSGLAAGRGSTILDALDGGDAHGVGEEGDGEDAHQTGHASDGEHVHDAGGESDGVDAHGTGGAHDGGDRGGEVHGTGTGDESDGEDAYGAGGALSGGDTAGAGGALDGVAATRLGTGAGGRVQPAWTGLRAALAPDGGGPEAGRLALAGTVSRIQERELGGPGGQGSPWMQPKRALKPAAAAARDLEPPGGELPAVVAPGRPSEGLSKTEVDWVPGVWPVDGGAAGAVGPRQPRPTHFVALMVTEAELQAGVAKVQAELVRNAPACAAFIVPAQALHLTVALLRLAGPGEMAAAVDALRGVLSDPGLQVPLRLRFRRLVFLGSRVLCAPPDPPLENMAQALSQRLEAEGLRVLQPCRGLHPHLTLAKVPQGSQVGLPKPGFSPKQELGSQPLGELWLCRVGRSGGTYQAVAEIPLTRRPGRRGPAVASGVLSAGWQCGSGGGEALAFLGSGATGRAQSLRGSPRPKH</sequence>
<dbReference type="PANTHER" id="PTHR46729">
    <property type="entry name" value="LEUKOCYTE RECEPTOR CLUSTER MEMBER 9"/>
    <property type="match status" value="1"/>
</dbReference>
<keyword evidence="1" id="KW-0862">Zinc</keyword>
<dbReference type="InParanoid" id="A0A340Y8I9"/>
<dbReference type="SMART" id="SM00356">
    <property type="entry name" value="ZnF_C3H1"/>
    <property type="match status" value="1"/>
</dbReference>
<dbReference type="Pfam" id="PF04457">
    <property type="entry name" value="MJ1316"/>
    <property type="match status" value="1"/>
</dbReference>
<feature type="region of interest" description="Disordered" evidence="2">
    <location>
        <begin position="336"/>
        <end position="357"/>
    </location>
</feature>
<dbReference type="InterPro" id="IPR019510">
    <property type="entry name" value="AKAP7-like_phosphoesterase"/>
</dbReference>
<dbReference type="STRING" id="118797.A0A340Y8I9"/>
<dbReference type="InterPro" id="IPR042653">
    <property type="entry name" value="Leng9"/>
</dbReference>
<gene>
    <name evidence="5" type="primary">LENG9</name>
</gene>
<feature type="region of interest" description="Disordered" evidence="2">
    <location>
        <begin position="1"/>
        <end position="22"/>
    </location>
</feature>
<dbReference type="InterPro" id="IPR000571">
    <property type="entry name" value="Znf_CCCH"/>
</dbReference>
<keyword evidence="1" id="KW-0863">Zinc-finger</keyword>
<dbReference type="AlphaFoldDB" id="A0A340Y8I9"/>
<dbReference type="SUPFAM" id="SSF55144">
    <property type="entry name" value="LigT-like"/>
    <property type="match status" value="1"/>
</dbReference>
<dbReference type="OrthoDB" id="10263155at2759"/>
<feature type="compositionally biased region" description="Pro residues" evidence="2">
    <location>
        <begin position="7"/>
        <end position="22"/>
    </location>
</feature>
<feature type="region of interest" description="Disordered" evidence="2">
    <location>
        <begin position="39"/>
        <end position="68"/>
    </location>
</feature>
<feature type="region of interest" description="Disordered" evidence="2">
    <location>
        <begin position="168"/>
        <end position="244"/>
    </location>
</feature>
<feature type="zinc finger region" description="C3H1-type" evidence="1">
    <location>
        <begin position="18"/>
        <end position="45"/>
    </location>
</feature>
<keyword evidence="5" id="KW-0675">Receptor</keyword>
<name>A0A340Y8I9_LIPVE</name>
<dbReference type="Gene3D" id="3.90.1140.10">
    <property type="entry name" value="Cyclic phosphodiesterase"/>
    <property type="match status" value="1"/>
</dbReference>
<dbReference type="InterPro" id="IPR040459">
    <property type="entry name" value="MJ1316"/>
</dbReference>
<dbReference type="FunCoup" id="A0A340Y8I9">
    <property type="interactions" value="20"/>
</dbReference>